<name>A0ABT4VPD3_9HYPH</name>
<proteinExistence type="predicted"/>
<accession>A0ABT4VPD3</accession>
<evidence type="ECO:0000313" key="3">
    <source>
        <dbReference type="Proteomes" id="UP001148313"/>
    </source>
</evidence>
<sequence length="87" mass="10578">MDLRAKIVNDLIRKHGDQPAHEVDEIIRKRFAPLGGVILEEWFKEPLRRAAMKRQAKRRRAVKHWNRRRIRNGKPMRYHPTKGWRYA</sequence>
<feature type="region of interest" description="Disordered" evidence="1">
    <location>
        <begin position="54"/>
        <end position="87"/>
    </location>
</feature>
<protein>
    <submittedName>
        <fullName evidence="2">Uncharacterized protein</fullName>
    </submittedName>
</protein>
<evidence type="ECO:0000313" key="2">
    <source>
        <dbReference type="EMBL" id="MDA4845932.1"/>
    </source>
</evidence>
<keyword evidence="3" id="KW-1185">Reference proteome</keyword>
<gene>
    <name evidence="2" type="ORF">OOZ53_11270</name>
</gene>
<evidence type="ECO:0000256" key="1">
    <source>
        <dbReference type="SAM" id="MobiDB-lite"/>
    </source>
</evidence>
<reference evidence="2" key="1">
    <citation type="submission" date="2022-11" db="EMBL/GenBank/DDBJ databases">
        <title>Hoeflea poritis sp. nov., isolated from scleractinian coral Porites lutea.</title>
        <authorList>
            <person name="Zhang G."/>
            <person name="Wei Q."/>
            <person name="Cai L."/>
        </authorList>
    </citation>
    <scope>NUCLEOTIDE SEQUENCE</scope>
    <source>
        <strain evidence="2">E7-10</strain>
    </source>
</reference>
<dbReference type="EMBL" id="JAPJZH010000006">
    <property type="protein sequence ID" value="MDA4845932.1"/>
    <property type="molecule type" value="Genomic_DNA"/>
</dbReference>
<comment type="caution">
    <text evidence="2">The sequence shown here is derived from an EMBL/GenBank/DDBJ whole genome shotgun (WGS) entry which is preliminary data.</text>
</comment>
<dbReference type="Proteomes" id="UP001148313">
    <property type="component" value="Unassembled WGS sequence"/>
</dbReference>
<organism evidence="2 3">
    <name type="scientific">Hoeflea poritis</name>
    <dbReference type="NCBI Taxonomy" id="2993659"/>
    <lineage>
        <taxon>Bacteria</taxon>
        <taxon>Pseudomonadati</taxon>
        <taxon>Pseudomonadota</taxon>
        <taxon>Alphaproteobacteria</taxon>
        <taxon>Hyphomicrobiales</taxon>
        <taxon>Rhizobiaceae</taxon>
        <taxon>Hoeflea</taxon>
    </lineage>
</organism>